<keyword evidence="5 11" id="KW-0808">Transferase</keyword>
<keyword evidence="12" id="KW-1185">Reference proteome</keyword>
<evidence type="ECO:0000256" key="1">
    <source>
        <dbReference type="ARBA" id="ARBA00001946"/>
    </source>
</evidence>
<protein>
    <recommendedName>
        <fullName evidence="3">FAD:protein FMN transferase</fullName>
        <ecNumber evidence="2">2.7.1.180</ecNumber>
    </recommendedName>
    <alternativeName>
        <fullName evidence="9">Flavin transferase</fullName>
    </alternativeName>
</protein>
<proteinExistence type="predicted"/>
<keyword evidence="7" id="KW-0274">FAD</keyword>
<dbReference type="Gene3D" id="3.10.520.10">
    <property type="entry name" value="ApbE-like domains"/>
    <property type="match status" value="2"/>
</dbReference>
<comment type="caution">
    <text evidence="11">The sequence shown here is derived from an EMBL/GenBank/DDBJ whole genome shotgun (WGS) entry which is preliminary data.</text>
</comment>
<dbReference type="InterPro" id="IPR024932">
    <property type="entry name" value="ApbE"/>
</dbReference>
<evidence type="ECO:0000256" key="3">
    <source>
        <dbReference type="ARBA" id="ARBA00016337"/>
    </source>
</evidence>
<dbReference type="InterPro" id="IPR003374">
    <property type="entry name" value="ApbE-like_sf"/>
</dbReference>
<dbReference type="PANTHER" id="PTHR30040:SF2">
    <property type="entry name" value="FAD:PROTEIN FMN TRANSFERASE"/>
    <property type="match status" value="1"/>
</dbReference>
<dbReference type="Pfam" id="PF02424">
    <property type="entry name" value="ApbE"/>
    <property type="match status" value="2"/>
</dbReference>
<evidence type="ECO:0000256" key="2">
    <source>
        <dbReference type="ARBA" id="ARBA00011955"/>
    </source>
</evidence>
<organism evidence="11 12">
    <name type="scientific">Arthrobacter ramosus</name>
    <dbReference type="NCBI Taxonomy" id="1672"/>
    <lineage>
        <taxon>Bacteria</taxon>
        <taxon>Bacillati</taxon>
        <taxon>Actinomycetota</taxon>
        <taxon>Actinomycetes</taxon>
        <taxon>Micrococcales</taxon>
        <taxon>Micrococcaceae</taxon>
        <taxon>Arthrobacter</taxon>
    </lineage>
</organism>
<accession>A0ABV5Y648</accession>
<evidence type="ECO:0000256" key="7">
    <source>
        <dbReference type="ARBA" id="ARBA00022827"/>
    </source>
</evidence>
<dbReference type="EC" id="2.7.1.180" evidence="2"/>
<dbReference type="GO" id="GO:0016740">
    <property type="term" value="F:transferase activity"/>
    <property type="evidence" value="ECO:0007669"/>
    <property type="project" value="UniProtKB-KW"/>
</dbReference>
<dbReference type="RefSeq" id="WP_308193904.1">
    <property type="nucleotide sequence ID" value="NZ_BAAAWN010000001.1"/>
</dbReference>
<keyword evidence="8" id="KW-0460">Magnesium</keyword>
<keyword evidence="6" id="KW-0479">Metal-binding</keyword>
<evidence type="ECO:0000256" key="5">
    <source>
        <dbReference type="ARBA" id="ARBA00022679"/>
    </source>
</evidence>
<gene>
    <name evidence="11" type="ORF">ACFFP1_23600</name>
</gene>
<evidence type="ECO:0000313" key="11">
    <source>
        <dbReference type="EMBL" id="MFB9822464.1"/>
    </source>
</evidence>
<evidence type="ECO:0000256" key="8">
    <source>
        <dbReference type="ARBA" id="ARBA00022842"/>
    </source>
</evidence>
<dbReference type="SUPFAM" id="SSF143631">
    <property type="entry name" value="ApbE-like"/>
    <property type="match status" value="1"/>
</dbReference>
<evidence type="ECO:0000256" key="4">
    <source>
        <dbReference type="ARBA" id="ARBA00022630"/>
    </source>
</evidence>
<evidence type="ECO:0000256" key="6">
    <source>
        <dbReference type="ARBA" id="ARBA00022723"/>
    </source>
</evidence>
<dbReference type="PANTHER" id="PTHR30040">
    <property type="entry name" value="THIAMINE BIOSYNTHESIS LIPOPROTEIN APBE"/>
    <property type="match status" value="1"/>
</dbReference>
<sequence length="288" mass="30197">MQPISKPNGPGQGSAEPRLRSRTFTSMGTVVSLAIPAAPGTAPQAAVEELEAATAVVEQLFNRLDRTFSLYRPDSEAIAMARGELTLMNASADMRRLYVEAAEWRTLTEGAFTAERPDGVVDLAGIVKAHAIREAGTSLLALGLKDWCLNAGGDVLVDGSPTPGGTRPWLAGIVDPEDRTTLLTAFPLVGHSFGNRGKHALATSGTGERGHHIWSAGLPAARDEGFRQVSVAAADIITADVLATAIMAGGARTLELATSHWDVDVLAVKNDGGLLATQGFRNLAPRNS</sequence>
<dbReference type="Proteomes" id="UP001589702">
    <property type="component" value="Unassembled WGS sequence"/>
</dbReference>
<comment type="cofactor">
    <cofactor evidence="1">
        <name>Mg(2+)</name>
        <dbReference type="ChEBI" id="CHEBI:18420"/>
    </cofactor>
</comment>
<keyword evidence="4" id="KW-0285">Flavoprotein</keyword>
<comment type="catalytic activity">
    <reaction evidence="10">
        <text>L-threonyl-[protein] + FAD = FMN-L-threonyl-[protein] + AMP + H(+)</text>
        <dbReference type="Rhea" id="RHEA:36847"/>
        <dbReference type="Rhea" id="RHEA-COMP:11060"/>
        <dbReference type="Rhea" id="RHEA-COMP:11061"/>
        <dbReference type="ChEBI" id="CHEBI:15378"/>
        <dbReference type="ChEBI" id="CHEBI:30013"/>
        <dbReference type="ChEBI" id="CHEBI:57692"/>
        <dbReference type="ChEBI" id="CHEBI:74257"/>
        <dbReference type="ChEBI" id="CHEBI:456215"/>
        <dbReference type="EC" id="2.7.1.180"/>
    </reaction>
</comment>
<name>A0ABV5Y648_ARTRM</name>
<evidence type="ECO:0000256" key="9">
    <source>
        <dbReference type="ARBA" id="ARBA00031306"/>
    </source>
</evidence>
<evidence type="ECO:0000256" key="10">
    <source>
        <dbReference type="ARBA" id="ARBA00048540"/>
    </source>
</evidence>
<evidence type="ECO:0000313" key="12">
    <source>
        <dbReference type="Proteomes" id="UP001589702"/>
    </source>
</evidence>
<reference evidence="11 12" key="1">
    <citation type="submission" date="2024-09" db="EMBL/GenBank/DDBJ databases">
        <authorList>
            <person name="Sun Q."/>
            <person name="Mori K."/>
        </authorList>
    </citation>
    <scope>NUCLEOTIDE SEQUENCE [LARGE SCALE GENOMIC DNA]</scope>
    <source>
        <strain evidence="11 12">JCM 1334</strain>
    </source>
</reference>
<dbReference type="EMBL" id="JBHMBC010000041">
    <property type="protein sequence ID" value="MFB9822464.1"/>
    <property type="molecule type" value="Genomic_DNA"/>
</dbReference>